<name>A0A543FXU7_9PSEU</name>
<gene>
    <name evidence="1" type="ORF">FB388_5818</name>
</gene>
<evidence type="ECO:0000313" key="1">
    <source>
        <dbReference type="EMBL" id="TQM38574.1"/>
    </source>
</evidence>
<dbReference type="AlphaFoldDB" id="A0A543FXU7"/>
<evidence type="ECO:0000313" key="2">
    <source>
        <dbReference type="Proteomes" id="UP000319818"/>
    </source>
</evidence>
<accession>A0A543FXU7</accession>
<reference evidence="1 2" key="1">
    <citation type="submission" date="2019-06" db="EMBL/GenBank/DDBJ databases">
        <title>Sequencing the genomes of 1000 actinobacteria strains.</title>
        <authorList>
            <person name="Klenk H.-P."/>
        </authorList>
    </citation>
    <scope>NUCLEOTIDE SEQUENCE [LARGE SCALE GENOMIC DNA]</scope>
    <source>
        <strain evidence="1 2">DSM 45511</strain>
    </source>
</reference>
<sequence length="82" mass="9111">MTLFQTPQPAALTRPDVRDREGTAMLLHEALARSRHQEAVAAARHHALIRQFTAGRGWALLARYATRRAERARATAATVRPA</sequence>
<proteinExistence type="predicted"/>
<protein>
    <submittedName>
        <fullName evidence="1">Uncharacterized protein</fullName>
    </submittedName>
</protein>
<keyword evidence="2" id="KW-1185">Reference proteome</keyword>
<dbReference type="Proteomes" id="UP000319818">
    <property type="component" value="Unassembled WGS sequence"/>
</dbReference>
<dbReference type="EMBL" id="VFPH01000002">
    <property type="protein sequence ID" value="TQM38574.1"/>
    <property type="molecule type" value="Genomic_DNA"/>
</dbReference>
<comment type="caution">
    <text evidence="1">The sequence shown here is derived from an EMBL/GenBank/DDBJ whole genome shotgun (WGS) entry which is preliminary data.</text>
</comment>
<organism evidence="1 2">
    <name type="scientific">Pseudonocardia cypriaca</name>
    <dbReference type="NCBI Taxonomy" id="882449"/>
    <lineage>
        <taxon>Bacteria</taxon>
        <taxon>Bacillati</taxon>
        <taxon>Actinomycetota</taxon>
        <taxon>Actinomycetes</taxon>
        <taxon>Pseudonocardiales</taxon>
        <taxon>Pseudonocardiaceae</taxon>
        <taxon>Pseudonocardia</taxon>
    </lineage>
</organism>